<keyword evidence="5" id="KW-1185">Reference proteome</keyword>
<dbReference type="Pfam" id="PF00685">
    <property type="entry name" value="Sulfotransfer_1"/>
    <property type="match status" value="2"/>
</dbReference>
<dbReference type="AlphaFoldDB" id="A0A0M4EER8"/>
<dbReference type="Gene3D" id="3.40.50.300">
    <property type="entry name" value="P-loop containing nucleotide triphosphate hydrolases"/>
    <property type="match status" value="2"/>
</dbReference>
<evidence type="ECO:0000256" key="1">
    <source>
        <dbReference type="ARBA" id="ARBA00005771"/>
    </source>
</evidence>
<feature type="domain" description="Sulfotransferase" evidence="3">
    <location>
        <begin position="364"/>
        <end position="619"/>
    </location>
</feature>
<dbReference type="OMA" id="GTNHYGP"/>
<dbReference type="InterPro" id="IPR027417">
    <property type="entry name" value="P-loop_NTPase"/>
</dbReference>
<dbReference type="Proteomes" id="UP000494163">
    <property type="component" value="Chromosome 2R"/>
</dbReference>
<dbReference type="PANTHER" id="PTHR11783">
    <property type="entry name" value="SULFOTRANSFERASE SULT"/>
    <property type="match status" value="1"/>
</dbReference>
<gene>
    <name evidence="4" type="ORF">Dbus_chr2Rg1293</name>
</gene>
<feature type="domain" description="Sulfotransferase" evidence="3">
    <location>
        <begin position="45"/>
        <end position="300"/>
    </location>
</feature>
<reference evidence="4 5" key="1">
    <citation type="submission" date="2015-08" db="EMBL/GenBank/DDBJ databases">
        <title>Ancestral chromatin configuration constrains chromatin evolution on differentiating sex chromosomes in Drosophila.</title>
        <authorList>
            <person name="Zhou Q."/>
            <person name="Bachtrog D."/>
        </authorList>
    </citation>
    <scope>NUCLEOTIDE SEQUENCE [LARGE SCALE GENOMIC DNA]</scope>
    <source>
        <tissue evidence="4">Whole larvae</tissue>
    </source>
</reference>
<dbReference type="OrthoDB" id="205623at2759"/>
<evidence type="ECO:0000313" key="4">
    <source>
        <dbReference type="EMBL" id="ALC41714.1"/>
    </source>
</evidence>
<name>A0A0M4EER8_DROBS</name>
<evidence type="ECO:0000313" key="5">
    <source>
        <dbReference type="Proteomes" id="UP000494163"/>
    </source>
</evidence>
<comment type="similarity">
    <text evidence="1">Belongs to the sulfotransferase 1 family.</text>
</comment>
<protein>
    <submittedName>
        <fullName evidence="4">St3</fullName>
    </submittedName>
</protein>
<keyword evidence="2" id="KW-0808">Transferase</keyword>
<dbReference type="EMBL" id="CP012524">
    <property type="protein sequence ID" value="ALC41714.1"/>
    <property type="molecule type" value="Genomic_DNA"/>
</dbReference>
<proteinExistence type="inferred from homology"/>
<dbReference type="SMR" id="A0A0M4EER8"/>
<organism evidence="4 5">
    <name type="scientific">Drosophila busckii</name>
    <name type="common">Fruit fly</name>
    <dbReference type="NCBI Taxonomy" id="30019"/>
    <lineage>
        <taxon>Eukaryota</taxon>
        <taxon>Metazoa</taxon>
        <taxon>Ecdysozoa</taxon>
        <taxon>Arthropoda</taxon>
        <taxon>Hexapoda</taxon>
        <taxon>Insecta</taxon>
        <taxon>Pterygota</taxon>
        <taxon>Neoptera</taxon>
        <taxon>Endopterygota</taxon>
        <taxon>Diptera</taxon>
        <taxon>Brachycera</taxon>
        <taxon>Muscomorpha</taxon>
        <taxon>Ephydroidea</taxon>
        <taxon>Drosophilidae</taxon>
        <taxon>Drosophila</taxon>
    </lineage>
</organism>
<dbReference type="SUPFAM" id="SSF52540">
    <property type="entry name" value="P-loop containing nucleoside triphosphate hydrolases"/>
    <property type="match status" value="2"/>
</dbReference>
<evidence type="ECO:0000259" key="3">
    <source>
        <dbReference type="Pfam" id="PF00685"/>
    </source>
</evidence>
<accession>A0A0M4EER8</accession>
<dbReference type="InterPro" id="IPR000863">
    <property type="entry name" value="Sulfotransferase_dom"/>
</dbReference>
<dbReference type="GO" id="GO:0008146">
    <property type="term" value="F:sulfotransferase activity"/>
    <property type="evidence" value="ECO:0007669"/>
    <property type="project" value="InterPro"/>
</dbReference>
<evidence type="ECO:0000256" key="2">
    <source>
        <dbReference type="ARBA" id="ARBA00022679"/>
    </source>
</evidence>
<sequence>MELMQITPPSYPVNLIAKDWSERPLYLASPMREFPAMIHDMEVLPDDVWLVSYPKTGTTWLQEMLWLLLNGLDFTAALSKDLELRSPYLEFDFMLHRDEQRALNPVLELPRPRLIKTHLSLAFLPAQLWQGKGKVVYIFRNPIDAWVSAYYHLVTSGFIHGKTVEQYLDQRLDTELPKKAALDHAAEFYQLRNEPWVYYTSYERMKSNLRGVVEDLCQFLNKTVTEQQMERLLKHLSFEEMKKNPTTNHRWEHAQRPKPNNNNKEVYNFIRRGKVGGYKDVLSPQLIDKANEYIEQRLQANNVTLAQLLLLDDDNSYFEMEWVQITPQSYPVNLLAKDWSARPLYLSSFMQEFPAMIHDMEVLPDDVWLVSYPKTGTTWLQELLWLLLNGLDFTAALSKDLELRSPYLEFDFVLHRDEQRALKPVLELPSPRLIKSHLPLALLPAQLWQGKGKVVYIFRNPIDAWVSSYYHMITVGFIHSTTLEQFMDERLDTEFPKRAALDHAAEFYQLRNEPWVYYTSYERMKSNLRGVVEDLCQFLNKTVTEQQMERLLKHLSFEEMKKNPTTNHRWEHGQRPKQNNNNNEVYNFIRRGKVGGYKDVLSPQLIDKANAYIEQRLQANNVTLAQLLLLDDDNVKES</sequence>